<organism evidence="2 3">
    <name type="scientific">Trebonia kvetii</name>
    <dbReference type="NCBI Taxonomy" id="2480626"/>
    <lineage>
        <taxon>Bacteria</taxon>
        <taxon>Bacillati</taxon>
        <taxon>Actinomycetota</taxon>
        <taxon>Actinomycetes</taxon>
        <taxon>Streptosporangiales</taxon>
        <taxon>Treboniaceae</taxon>
        <taxon>Trebonia</taxon>
    </lineage>
</organism>
<keyword evidence="1" id="KW-0812">Transmembrane</keyword>
<dbReference type="EMBL" id="RPFW01000014">
    <property type="protein sequence ID" value="TVY99055.1"/>
    <property type="molecule type" value="Genomic_DNA"/>
</dbReference>
<name>A0A6P2BLY4_9ACTN</name>
<gene>
    <name evidence="2" type="ORF">EAS64_42200</name>
</gene>
<dbReference type="AlphaFoldDB" id="A0A6P2BLY4"/>
<feature type="transmembrane region" description="Helical" evidence="1">
    <location>
        <begin position="6"/>
        <end position="32"/>
    </location>
</feature>
<accession>A0A6P2BLY4</accession>
<keyword evidence="1" id="KW-1133">Transmembrane helix</keyword>
<reference evidence="2 3" key="1">
    <citation type="submission" date="2018-11" db="EMBL/GenBank/DDBJ databases">
        <title>Trebonia kvetii gen.nov., sp.nov., a novel acidophilic actinobacterium, and proposal of the new actinobacterial family Treboniaceae fam. nov.</title>
        <authorList>
            <person name="Rapoport D."/>
            <person name="Sagova-Mareckova M."/>
            <person name="Sedlacek I."/>
            <person name="Provaznik J."/>
            <person name="Kralova S."/>
            <person name="Pavlinic D."/>
            <person name="Benes V."/>
            <person name="Kopecky J."/>
        </authorList>
    </citation>
    <scope>NUCLEOTIDE SEQUENCE [LARGE SCALE GENOMIC DNA]</scope>
    <source>
        <strain evidence="2 3">15Tr583</strain>
    </source>
</reference>
<keyword evidence="3" id="KW-1185">Reference proteome</keyword>
<comment type="caution">
    <text evidence="2">The sequence shown here is derived from an EMBL/GenBank/DDBJ whole genome shotgun (WGS) entry which is preliminary data.</text>
</comment>
<keyword evidence="1" id="KW-0472">Membrane</keyword>
<sequence>MLGTSGLVLFVLFVAGVAAILIVVALALRVVITRGRTPQVSSAQFHALTEEHRRMSDRAITASEHVDLGLADLSARVDELRSQVQRILTDVE</sequence>
<evidence type="ECO:0000256" key="1">
    <source>
        <dbReference type="SAM" id="Phobius"/>
    </source>
</evidence>
<evidence type="ECO:0000313" key="2">
    <source>
        <dbReference type="EMBL" id="TVY99055.1"/>
    </source>
</evidence>
<proteinExistence type="predicted"/>
<evidence type="ECO:0000313" key="3">
    <source>
        <dbReference type="Proteomes" id="UP000460272"/>
    </source>
</evidence>
<dbReference type="RefSeq" id="WP_145862348.1">
    <property type="nucleotide sequence ID" value="NZ_RPFW01000014.1"/>
</dbReference>
<protein>
    <submittedName>
        <fullName evidence="2">Uncharacterized protein</fullName>
    </submittedName>
</protein>
<dbReference type="Proteomes" id="UP000460272">
    <property type="component" value="Unassembled WGS sequence"/>
</dbReference>